<keyword evidence="4" id="KW-1185">Reference proteome</keyword>
<keyword evidence="2" id="KW-1133">Transmembrane helix</keyword>
<dbReference type="STRING" id="1462526.BN990_03345"/>
<dbReference type="InterPro" id="IPR047753">
    <property type="entry name" value="YtzI-like"/>
</dbReference>
<evidence type="ECO:0000313" key="4">
    <source>
        <dbReference type="Proteomes" id="UP000028875"/>
    </source>
</evidence>
<dbReference type="EMBL" id="CCDP010000002">
    <property type="protein sequence ID" value="CDQ40995.1"/>
    <property type="molecule type" value="Genomic_DNA"/>
</dbReference>
<feature type="transmembrane region" description="Helical" evidence="2">
    <location>
        <begin position="6"/>
        <end position="26"/>
    </location>
</feature>
<keyword evidence="3" id="KW-0675">Receptor</keyword>
<evidence type="ECO:0000256" key="2">
    <source>
        <dbReference type="SAM" id="Phobius"/>
    </source>
</evidence>
<proteinExistence type="predicted"/>
<dbReference type="AlphaFoldDB" id="A0A024QFP1"/>
<organism evidence="3 4">
    <name type="scientific">Virgibacillus massiliensis</name>
    <dbReference type="NCBI Taxonomy" id="1462526"/>
    <lineage>
        <taxon>Bacteria</taxon>
        <taxon>Bacillati</taxon>
        <taxon>Bacillota</taxon>
        <taxon>Bacilli</taxon>
        <taxon>Bacillales</taxon>
        <taxon>Bacillaceae</taxon>
        <taxon>Virgibacillus</taxon>
    </lineage>
</organism>
<sequence>MSTYIVVIIACIIVVAIVLILSLVTISKGYAYKHEIDPLPDEWETTEGKHEEDSTDKRGE</sequence>
<keyword evidence="2" id="KW-0472">Membrane</keyword>
<evidence type="ECO:0000256" key="1">
    <source>
        <dbReference type="SAM" id="MobiDB-lite"/>
    </source>
</evidence>
<dbReference type="RefSeq" id="WP_021288677.1">
    <property type="nucleotide sequence ID" value="NZ_BNER01000007.1"/>
</dbReference>
<protein>
    <submittedName>
        <fullName evidence="3">Tumour necrosis factor receptor superfamily member 19</fullName>
    </submittedName>
</protein>
<reference evidence="4" key="2">
    <citation type="submission" date="2014-05" db="EMBL/GenBank/DDBJ databases">
        <title>Draft genome sequence of Virgibacillus massiliensis Vm-5.</title>
        <authorList>
            <person name="Khelaifia S."/>
            <person name="Croce O."/>
            <person name="Lagier J.C."/>
            <person name="Raoult D."/>
        </authorList>
    </citation>
    <scope>NUCLEOTIDE SEQUENCE [LARGE SCALE GENOMIC DNA]</scope>
    <source>
        <strain evidence="4">Vm-5</strain>
    </source>
</reference>
<dbReference type="eggNOG" id="ENOG5030XSM">
    <property type="taxonomic scope" value="Bacteria"/>
</dbReference>
<accession>A0A024QFP1</accession>
<feature type="region of interest" description="Disordered" evidence="1">
    <location>
        <begin position="41"/>
        <end position="60"/>
    </location>
</feature>
<comment type="caution">
    <text evidence="3">The sequence shown here is derived from an EMBL/GenBank/DDBJ whole genome shotgun (WGS) entry which is preliminary data.</text>
</comment>
<dbReference type="Proteomes" id="UP000028875">
    <property type="component" value="Unassembled WGS sequence"/>
</dbReference>
<reference evidence="3 4" key="1">
    <citation type="submission" date="2014-03" db="EMBL/GenBank/DDBJ databases">
        <authorList>
            <person name="Urmite Genomes U."/>
        </authorList>
    </citation>
    <scope>NUCLEOTIDE SEQUENCE [LARGE SCALE GENOMIC DNA]</scope>
    <source>
        <strain evidence="3 4">Vm-5</strain>
    </source>
</reference>
<keyword evidence="2" id="KW-0812">Transmembrane</keyword>
<gene>
    <name evidence="3" type="ORF">BN990_03345</name>
</gene>
<name>A0A024QFP1_9BACI</name>
<feature type="compositionally biased region" description="Basic and acidic residues" evidence="1">
    <location>
        <begin position="46"/>
        <end position="60"/>
    </location>
</feature>
<dbReference type="NCBIfam" id="NF033232">
    <property type="entry name" value="small_YtzI"/>
    <property type="match status" value="1"/>
</dbReference>
<evidence type="ECO:0000313" key="3">
    <source>
        <dbReference type="EMBL" id="CDQ40995.1"/>
    </source>
</evidence>